<evidence type="ECO:0000256" key="3">
    <source>
        <dbReference type="ARBA" id="ARBA00023295"/>
    </source>
</evidence>
<proteinExistence type="inferred from homology"/>
<comment type="similarity">
    <text evidence="1 4">Belongs to the glycosyl hydrolase 1 family.</text>
</comment>
<name>A0A540VK90_9CHLR</name>
<keyword evidence="2 5" id="KW-0378">Hydrolase</keyword>
<evidence type="ECO:0000313" key="6">
    <source>
        <dbReference type="Proteomes" id="UP000317371"/>
    </source>
</evidence>
<dbReference type="Proteomes" id="UP000317371">
    <property type="component" value="Unassembled WGS sequence"/>
</dbReference>
<dbReference type="EMBL" id="VIGC01000004">
    <property type="protein sequence ID" value="TQE97132.1"/>
    <property type="molecule type" value="Genomic_DNA"/>
</dbReference>
<dbReference type="GO" id="GO:0008422">
    <property type="term" value="F:beta-glucosidase activity"/>
    <property type="evidence" value="ECO:0007669"/>
    <property type="project" value="TreeGrafter"/>
</dbReference>
<evidence type="ECO:0000256" key="1">
    <source>
        <dbReference type="ARBA" id="ARBA00010838"/>
    </source>
</evidence>
<organism evidence="5 6">
    <name type="scientific">Litorilinea aerophila</name>
    <dbReference type="NCBI Taxonomy" id="1204385"/>
    <lineage>
        <taxon>Bacteria</taxon>
        <taxon>Bacillati</taxon>
        <taxon>Chloroflexota</taxon>
        <taxon>Caldilineae</taxon>
        <taxon>Caldilineales</taxon>
        <taxon>Caldilineaceae</taxon>
        <taxon>Litorilinea</taxon>
    </lineage>
</organism>
<dbReference type="InterPro" id="IPR017853">
    <property type="entry name" value="GH"/>
</dbReference>
<dbReference type="GO" id="GO:0005975">
    <property type="term" value="P:carbohydrate metabolic process"/>
    <property type="evidence" value="ECO:0007669"/>
    <property type="project" value="InterPro"/>
</dbReference>
<accession>A0A540VK90</accession>
<sequence length="454" mass="52237">MTGPVLPFPDGFLWGTASSAYQVEGGNTNNQWWLFEQQPRPEGSGIWNGDRCGLACDWWRHAEQDFDRMQQFHLNAHRLSVEWSRVEPAPSCFDRAALDRYRQMVGELRDRGITPMVNCHHFTNPIWLEVAGGWERPETVHRFQRYVHRVVSALADLRPIWLTINEPLVYLGQGWFRGIWPPFKRDPVAALRVYRHLLLAHAAAYHTIHALQPDALVGYAKARRLFTPARDDHAGDRLAAWLRRYLFEELWQRATQTGRILPPVGLGEYRADLADSFDFVGINYYSRSLVRFTPRPWSLFGQETFTPGAETSDSGRRGPYSELYPEGLYRLCLEARPLGKPIYVLENGLPDADDDQRPRWLLAHLLQMRRAMAAGCDVRGYFHWTFVDNFEWTEGWGLRFGLVALDPVTQERQARPSAYLYGDIARRNAIAREHVVRHAPGLLPLFDALSTATG</sequence>
<dbReference type="FunCoup" id="A0A540VK90">
    <property type="interactions" value="234"/>
</dbReference>
<evidence type="ECO:0000256" key="4">
    <source>
        <dbReference type="RuleBase" id="RU003690"/>
    </source>
</evidence>
<dbReference type="OrthoDB" id="9765195at2"/>
<evidence type="ECO:0000256" key="2">
    <source>
        <dbReference type="ARBA" id="ARBA00022801"/>
    </source>
</evidence>
<evidence type="ECO:0000313" key="5">
    <source>
        <dbReference type="EMBL" id="TQE97132.1"/>
    </source>
</evidence>
<dbReference type="Gene3D" id="3.20.20.80">
    <property type="entry name" value="Glycosidases"/>
    <property type="match status" value="1"/>
</dbReference>
<keyword evidence="6" id="KW-1185">Reference proteome</keyword>
<gene>
    <name evidence="5" type="ORF">FKZ61_03660</name>
</gene>
<dbReference type="PROSITE" id="PS00653">
    <property type="entry name" value="GLYCOSYL_HYDROL_F1_2"/>
    <property type="match status" value="1"/>
</dbReference>
<comment type="caution">
    <text evidence="5">The sequence shown here is derived from an EMBL/GenBank/DDBJ whole genome shotgun (WGS) entry which is preliminary data.</text>
</comment>
<dbReference type="Pfam" id="PF00232">
    <property type="entry name" value="Glyco_hydro_1"/>
    <property type="match status" value="1"/>
</dbReference>
<dbReference type="PRINTS" id="PR00131">
    <property type="entry name" value="GLHYDRLASE1"/>
</dbReference>
<keyword evidence="3" id="KW-0326">Glycosidase</keyword>
<dbReference type="InParanoid" id="A0A540VK90"/>
<dbReference type="SUPFAM" id="SSF51445">
    <property type="entry name" value="(Trans)glycosidases"/>
    <property type="match status" value="1"/>
</dbReference>
<dbReference type="InterPro" id="IPR001360">
    <property type="entry name" value="Glyco_hydro_1"/>
</dbReference>
<dbReference type="PANTHER" id="PTHR10353:SF209">
    <property type="entry name" value="GALACTOLIPID GALACTOSYLTRANSFERASE SFR2, CHLOROPLASTIC"/>
    <property type="match status" value="1"/>
</dbReference>
<dbReference type="AlphaFoldDB" id="A0A540VK90"/>
<reference evidence="5 6" key="1">
    <citation type="submission" date="2019-06" db="EMBL/GenBank/DDBJ databases">
        <title>Genome sequence of Litorilinea aerophila BAA-2444.</title>
        <authorList>
            <person name="Maclea K.S."/>
            <person name="Maurais E.G."/>
            <person name="Iannazzi L.C."/>
        </authorList>
    </citation>
    <scope>NUCLEOTIDE SEQUENCE [LARGE SCALE GENOMIC DNA]</scope>
    <source>
        <strain evidence="5 6">ATCC BAA-2444</strain>
    </source>
</reference>
<dbReference type="PANTHER" id="PTHR10353">
    <property type="entry name" value="GLYCOSYL HYDROLASE"/>
    <property type="match status" value="1"/>
</dbReference>
<dbReference type="InterPro" id="IPR033132">
    <property type="entry name" value="GH_1_N_CS"/>
</dbReference>
<protein>
    <submittedName>
        <fullName evidence="5">Glycoside hydrolase family 1 protein</fullName>
    </submittedName>
</protein>